<comment type="similarity">
    <text evidence="4">Belongs to the TMTC family.</text>
</comment>
<dbReference type="Proteomes" id="UP000654075">
    <property type="component" value="Unassembled WGS sequence"/>
</dbReference>
<dbReference type="PANTHER" id="PTHR44227">
    <property type="match status" value="1"/>
</dbReference>
<evidence type="ECO:0000256" key="7">
    <source>
        <dbReference type="ARBA" id="ARBA00022692"/>
    </source>
</evidence>
<dbReference type="OMA" id="HCIRESA"/>
<evidence type="ECO:0000313" key="17">
    <source>
        <dbReference type="Proteomes" id="UP000654075"/>
    </source>
</evidence>
<dbReference type="UniPathway" id="UPA00378"/>
<dbReference type="Pfam" id="PF13432">
    <property type="entry name" value="TPR_16"/>
    <property type="match status" value="1"/>
</dbReference>
<dbReference type="InterPro" id="IPR019734">
    <property type="entry name" value="TPR_rpt"/>
</dbReference>
<dbReference type="AlphaFoldDB" id="A0A813EHH9"/>
<sequence>VVQLFVLASYAPAFAYSGYIMDDAVGVARNPNVVGEEFSLAELMARDFWGLPMHGSGWTNKSFRPLTTLTFRWNYLLHGLDSSGFHVTNILLHCLASVLVGRAATTSLGLPGSWAALAALFFGVHPVHTENVLYLVCRADILAAILGLMALNSYAACYCRPLPLRSLWADLRNPERAGHARGHTQEDTSTRGGLAAALAAWGPLGLVPPVLLVVASGLCKESGFTLFAVPLLMELLDFLCLQALSANRNLRLAARIWRPIRLRVGLLVASTLVVFIARYRHTGGTSINMSPQDNPISFEKDFIARMLSYAYLHGVYTRLLVWPQYLCYDYSMDAIPMVREFTDCRLLLPLMAYLGIMGTVVLVVRMPARHRRSALLALALLVVTYFPASNILFPVGTVVGERLLYLPSAGYCLAVVVALHAYLQGSFVTDSDSCLAAVNGGNGSRGAGPKEQGPLRRQVLPRALRITALVAVCLAALSVRTLLRVYDWESSDVLFINDGLRQPKSSKTQFNLGITYMQTQDYDLSVEAFVRCAWADPLSALPFYRIGQIEIMRGRFESAESFLAAAIDKFGASLMVRDEEVFHDLALALFQNGKIDAAETRLRISLQLNPDFAKGWNNLGCCMASRQNMADAVRAVKKAVQLAPENPQYWANLAVLAQHTGDPDTAHSSMSNALQLWPAMPEHRDCAWEFAPA</sequence>
<comment type="pathway">
    <text evidence="3">Protein modification; protein glycosylation.</text>
</comment>
<dbReference type="EMBL" id="CAJNNV010011903">
    <property type="protein sequence ID" value="CAE8600190.1"/>
    <property type="molecule type" value="Genomic_DNA"/>
</dbReference>
<dbReference type="Pfam" id="PF13181">
    <property type="entry name" value="TPR_8"/>
    <property type="match status" value="1"/>
</dbReference>
<dbReference type="GO" id="GO:0004169">
    <property type="term" value="F:dolichyl-phosphate-mannose-protein mannosyltransferase activity"/>
    <property type="evidence" value="ECO:0007669"/>
    <property type="project" value="UniProtKB-EC"/>
</dbReference>
<evidence type="ECO:0000256" key="3">
    <source>
        <dbReference type="ARBA" id="ARBA00004922"/>
    </source>
</evidence>
<evidence type="ECO:0000259" key="15">
    <source>
        <dbReference type="Pfam" id="PF08409"/>
    </source>
</evidence>
<dbReference type="Pfam" id="PF08409">
    <property type="entry name" value="TMTC_DUF1736"/>
    <property type="match status" value="1"/>
</dbReference>
<evidence type="ECO:0000256" key="6">
    <source>
        <dbReference type="ARBA" id="ARBA00022679"/>
    </source>
</evidence>
<dbReference type="GO" id="GO:0030968">
    <property type="term" value="P:endoplasmic reticulum unfolded protein response"/>
    <property type="evidence" value="ECO:0007669"/>
    <property type="project" value="TreeGrafter"/>
</dbReference>
<evidence type="ECO:0000256" key="2">
    <source>
        <dbReference type="ARBA" id="ARBA00004240"/>
    </source>
</evidence>
<proteinExistence type="inferred from homology"/>
<evidence type="ECO:0000256" key="1">
    <source>
        <dbReference type="ARBA" id="ARBA00004141"/>
    </source>
</evidence>
<dbReference type="InterPro" id="IPR052346">
    <property type="entry name" value="O-mannosyl-transferase_TMTC"/>
</dbReference>
<evidence type="ECO:0000256" key="9">
    <source>
        <dbReference type="ARBA" id="ARBA00022803"/>
    </source>
</evidence>
<evidence type="ECO:0000256" key="13">
    <source>
        <dbReference type="PROSITE-ProRule" id="PRU00339"/>
    </source>
</evidence>
<accession>A0A813EHH9</accession>
<comment type="subcellular location">
    <subcellularLocation>
        <location evidence="2">Endoplasmic reticulum</location>
    </subcellularLocation>
    <subcellularLocation>
        <location evidence="1">Membrane</location>
        <topology evidence="1">Multi-pass membrane protein</topology>
    </subcellularLocation>
</comment>
<dbReference type="InterPro" id="IPR011990">
    <property type="entry name" value="TPR-like_helical_dom_sf"/>
</dbReference>
<feature type="transmembrane region" description="Helical" evidence="14">
    <location>
        <begin position="224"/>
        <end position="244"/>
    </location>
</feature>
<reference evidence="16" key="1">
    <citation type="submission" date="2021-02" db="EMBL/GenBank/DDBJ databases">
        <authorList>
            <person name="Dougan E. K."/>
            <person name="Rhodes N."/>
            <person name="Thang M."/>
            <person name="Chan C."/>
        </authorList>
    </citation>
    <scope>NUCLEOTIDE SEQUENCE</scope>
</reference>
<dbReference type="PROSITE" id="PS50005">
    <property type="entry name" value="TPR"/>
    <property type="match status" value="2"/>
</dbReference>
<feature type="non-terminal residue" evidence="16">
    <location>
        <position position="1"/>
    </location>
</feature>
<keyword evidence="17" id="KW-1185">Reference proteome</keyword>
<keyword evidence="10" id="KW-0256">Endoplasmic reticulum</keyword>
<dbReference type="EC" id="2.4.1.109" evidence="5"/>
<keyword evidence="8" id="KW-0677">Repeat</keyword>
<feature type="transmembrane region" description="Helical" evidence="14">
    <location>
        <begin position="133"/>
        <end position="155"/>
    </location>
</feature>
<feature type="transmembrane region" description="Helical" evidence="14">
    <location>
        <begin position="194"/>
        <end position="218"/>
    </location>
</feature>
<keyword evidence="7 14" id="KW-0812">Transmembrane</keyword>
<keyword evidence="6" id="KW-0808">Transferase</keyword>
<dbReference type="Gene3D" id="1.25.40.10">
    <property type="entry name" value="Tetratricopeptide repeat domain"/>
    <property type="match status" value="2"/>
</dbReference>
<evidence type="ECO:0000313" key="16">
    <source>
        <dbReference type="EMBL" id="CAE8600190.1"/>
    </source>
</evidence>
<feature type="transmembrane region" description="Helical" evidence="14">
    <location>
        <begin position="264"/>
        <end position="281"/>
    </location>
</feature>
<evidence type="ECO:0000256" key="12">
    <source>
        <dbReference type="ARBA" id="ARBA00023136"/>
    </source>
</evidence>
<keyword evidence="12 14" id="KW-0472">Membrane</keyword>
<keyword evidence="9 13" id="KW-0802">TPR repeat</keyword>
<keyword evidence="11 14" id="KW-1133">Transmembrane helix</keyword>
<feature type="transmembrane region" description="Helical" evidence="14">
    <location>
        <begin position="376"/>
        <end position="397"/>
    </location>
</feature>
<dbReference type="SMART" id="SM00028">
    <property type="entry name" value="TPR"/>
    <property type="match status" value="5"/>
</dbReference>
<evidence type="ECO:0000256" key="5">
    <source>
        <dbReference type="ARBA" id="ARBA00012839"/>
    </source>
</evidence>
<gene>
    <name evidence="16" type="ORF">PGLA1383_LOCUS18523</name>
</gene>
<feature type="transmembrane region" description="Helical" evidence="14">
    <location>
        <begin position="403"/>
        <end position="423"/>
    </location>
</feature>
<dbReference type="SUPFAM" id="SSF48452">
    <property type="entry name" value="TPR-like"/>
    <property type="match status" value="1"/>
</dbReference>
<evidence type="ECO:0000256" key="11">
    <source>
        <dbReference type="ARBA" id="ARBA00022989"/>
    </source>
</evidence>
<feature type="repeat" description="TPR" evidence="13">
    <location>
        <begin position="613"/>
        <end position="646"/>
    </location>
</feature>
<comment type="caution">
    <text evidence="16">The sequence shown here is derived from an EMBL/GenBank/DDBJ whole genome shotgun (WGS) entry which is preliminary data.</text>
</comment>
<feature type="transmembrane region" description="Helical" evidence="14">
    <location>
        <begin position="346"/>
        <end position="364"/>
    </location>
</feature>
<evidence type="ECO:0000256" key="4">
    <source>
        <dbReference type="ARBA" id="ARBA00007882"/>
    </source>
</evidence>
<dbReference type="GO" id="GO:0005783">
    <property type="term" value="C:endoplasmic reticulum"/>
    <property type="evidence" value="ECO:0007669"/>
    <property type="project" value="UniProtKB-SubCell"/>
</dbReference>
<name>A0A813EHH9_POLGL</name>
<dbReference type="InterPro" id="IPR013618">
    <property type="entry name" value="TMTC_DUF1736"/>
</dbReference>
<feature type="domain" description="DUF1736" evidence="15">
    <location>
        <begin position="288"/>
        <end position="356"/>
    </location>
</feature>
<dbReference type="PANTHER" id="PTHR44227:SF3">
    <property type="entry name" value="PROTEIN O-MANNOSYL-TRANSFERASE TMTC4"/>
    <property type="match status" value="1"/>
</dbReference>
<protein>
    <recommendedName>
        <fullName evidence="5">dolichyl-phosphate-mannose--protein mannosyltransferase</fullName>
        <ecNumber evidence="5">2.4.1.109</ecNumber>
    </recommendedName>
</protein>
<dbReference type="OrthoDB" id="66906at2759"/>
<feature type="repeat" description="TPR" evidence="13">
    <location>
        <begin position="506"/>
        <end position="539"/>
    </location>
</feature>
<evidence type="ECO:0000256" key="10">
    <source>
        <dbReference type="ARBA" id="ARBA00022824"/>
    </source>
</evidence>
<evidence type="ECO:0000256" key="14">
    <source>
        <dbReference type="SAM" id="Phobius"/>
    </source>
</evidence>
<evidence type="ECO:0000256" key="8">
    <source>
        <dbReference type="ARBA" id="ARBA00022737"/>
    </source>
</evidence>
<organism evidence="16 17">
    <name type="scientific">Polarella glacialis</name>
    <name type="common">Dinoflagellate</name>
    <dbReference type="NCBI Taxonomy" id="89957"/>
    <lineage>
        <taxon>Eukaryota</taxon>
        <taxon>Sar</taxon>
        <taxon>Alveolata</taxon>
        <taxon>Dinophyceae</taxon>
        <taxon>Suessiales</taxon>
        <taxon>Suessiaceae</taxon>
        <taxon>Polarella</taxon>
    </lineage>
</organism>
<dbReference type="GO" id="GO:0016020">
    <property type="term" value="C:membrane"/>
    <property type="evidence" value="ECO:0007669"/>
    <property type="project" value="UniProtKB-SubCell"/>
</dbReference>
<feature type="transmembrane region" description="Helical" evidence="14">
    <location>
        <begin position="108"/>
        <end position="127"/>
    </location>
</feature>